<dbReference type="EMBL" id="FQVW01000022">
    <property type="protein sequence ID" value="SHG24912.1"/>
    <property type="molecule type" value="Genomic_DNA"/>
</dbReference>
<evidence type="ECO:0008006" key="3">
    <source>
        <dbReference type="Google" id="ProtNLM"/>
    </source>
</evidence>
<dbReference type="AlphaFoldDB" id="A0A1M5I9I5"/>
<reference evidence="1 2" key="1">
    <citation type="submission" date="2016-11" db="EMBL/GenBank/DDBJ databases">
        <authorList>
            <person name="Jaros S."/>
            <person name="Januszkiewicz K."/>
            <person name="Wedrychowicz H."/>
        </authorList>
    </citation>
    <scope>NUCLEOTIDE SEQUENCE [LARGE SCALE GENOMIC DNA]</scope>
    <source>
        <strain evidence="1 2">IBRC-M 10683</strain>
    </source>
</reference>
<dbReference type="InterPro" id="IPR012452">
    <property type="entry name" value="DUF1657"/>
</dbReference>
<evidence type="ECO:0000313" key="1">
    <source>
        <dbReference type="EMBL" id="SHG24912.1"/>
    </source>
</evidence>
<accession>A0A1M5I9I5</accession>
<dbReference type="RefSeq" id="WP_072890616.1">
    <property type="nucleotide sequence ID" value="NZ_FQVW01000022.1"/>
</dbReference>
<dbReference type="Proteomes" id="UP000183988">
    <property type="component" value="Unassembled WGS sequence"/>
</dbReference>
<proteinExistence type="predicted"/>
<dbReference type="OrthoDB" id="1684731at2"/>
<dbReference type="Pfam" id="PF07870">
    <property type="entry name" value="DUF1657"/>
    <property type="match status" value="1"/>
</dbReference>
<protein>
    <recommendedName>
        <fullName evidence="3">DUF1657 domain-containing protein</fullName>
    </recommendedName>
</protein>
<dbReference type="STRING" id="930117.SAMN05216225_102239"/>
<sequence length="67" mass="7609">MTVGSQVKSCYASIKGIEATLSTLASQTNEKEAREVFRNAETIIAEIKEDMEKQVIWLSQEEPQYKQ</sequence>
<organism evidence="1 2">
    <name type="scientific">Ornithinibacillus halophilus</name>
    <dbReference type="NCBI Taxonomy" id="930117"/>
    <lineage>
        <taxon>Bacteria</taxon>
        <taxon>Bacillati</taxon>
        <taxon>Bacillota</taxon>
        <taxon>Bacilli</taxon>
        <taxon>Bacillales</taxon>
        <taxon>Bacillaceae</taxon>
        <taxon>Ornithinibacillus</taxon>
    </lineage>
</organism>
<evidence type="ECO:0000313" key="2">
    <source>
        <dbReference type="Proteomes" id="UP000183988"/>
    </source>
</evidence>
<gene>
    <name evidence="1" type="ORF">SAMN05216225_102239</name>
</gene>
<keyword evidence="2" id="KW-1185">Reference proteome</keyword>
<name>A0A1M5I9I5_9BACI</name>